<dbReference type="EMBL" id="BK015407">
    <property type="protein sequence ID" value="DAE05271.1"/>
    <property type="molecule type" value="Genomic_DNA"/>
</dbReference>
<protein>
    <submittedName>
        <fullName evidence="1">RNA-dependent RNA polymerase</fullName>
    </submittedName>
</protein>
<proteinExistence type="predicted"/>
<keyword evidence="1" id="KW-0548">Nucleotidyltransferase</keyword>
<sequence>MDLQEAYEDILLHRGTPHQGNVPHSGRYTWGSGENAYQRATSWSDKVAKYRKDGLSDTQISMKLGITTTEFRSRNNIAKQEIRLHNISRIQELADQGLGSIEISRRTGIPESTVRMNMDASVKQKVNRMEQVKSDLKDLIKENPYLDVGLGAAQQLGINENMLKRAVQQLESDGYHMHKVYVKNATNDDHWVEMKVLTKESNPDIVREHKHEIKPPNIYKTEDGHTKLGLKPIEHIDWKRVDIRYAEQGGTDKDGVMEIRPGAKGLDLDGSRYAQVRIGVGGTHYLKGMAVYGDPKDFPKGVDIIFNTNKHQGTTKQDVLKKLKDDPDNPFGAQIKPNGQKGAINKVNEEGDWGTWSKTLSSQFVSKQPPALVKGRIQATYDKLQKEFNEINNLTNPVVKRVMMQDFADGLTTKRHNLKLVGFDRMKGQVLLPLSGIKANEIYAPNFKNGEKVVLVRYPHGGIFELPELTVNNKLGNGAAKFMKGAKDAVGIDSSVASKLSGADFDGDTVMVIPNNKNGIKTSRSLKELKNFDTKEYWSPNEKLLPRDSKGNWTVKQKTMGEVSNLITDMTLKGASQSEIARAVRHSMVVIDAEKHNLDVARSEREHNIKDLKKTYQEHYDVISGNIKSGASTLISRSKTEHRTLETWYKDRSPEELAANPRLKPTIKKTKTISTDHVVELVKDAKKLGSGTPIENMYGDYINALGKMRDKANTVVQTSPNLVVNKEAKVKYKTQVESLQHKLNLALANSPRERQAQLIANKVIAEKRDPDMQKDQLKKLKQQAIAAARLKTGADGAKTRIQIENDEWEAIQSGAVSTKMLTDVLRFADSDRVKQLATPKQETAMSLANASRARSMLKKGHTYAEVAEALGVGVSTIQNLV</sequence>
<evidence type="ECO:0000313" key="1">
    <source>
        <dbReference type="EMBL" id="DAE05271.1"/>
    </source>
</evidence>
<dbReference type="GO" id="GO:0003968">
    <property type="term" value="F:RNA-directed RNA polymerase activity"/>
    <property type="evidence" value="ECO:0007669"/>
    <property type="project" value="UniProtKB-KW"/>
</dbReference>
<accession>A0A8S5PDL7</accession>
<keyword evidence="1" id="KW-0808">Transferase</keyword>
<organism evidence="1">
    <name type="scientific">Siphoviridae sp. ctWKa2</name>
    <dbReference type="NCBI Taxonomy" id="2825537"/>
    <lineage>
        <taxon>Viruses</taxon>
        <taxon>Duplodnaviria</taxon>
        <taxon>Heunggongvirae</taxon>
        <taxon>Uroviricota</taxon>
        <taxon>Caudoviricetes</taxon>
    </lineage>
</organism>
<reference evidence="1" key="1">
    <citation type="journal article" date="2021" name="Proc. Natl. Acad. Sci. U.S.A.">
        <title>A Catalog of Tens of Thousands of Viruses from Human Metagenomes Reveals Hidden Associations with Chronic Diseases.</title>
        <authorList>
            <person name="Tisza M.J."/>
            <person name="Buck C.B."/>
        </authorList>
    </citation>
    <scope>NUCLEOTIDE SEQUENCE</scope>
    <source>
        <strain evidence="1">CtWKa2</strain>
    </source>
</reference>
<name>A0A8S5PDL7_9CAUD</name>
<keyword evidence="1" id="KW-0696">RNA-directed RNA polymerase</keyword>
<dbReference type="Gene3D" id="1.10.10.60">
    <property type="entry name" value="Homeodomain-like"/>
    <property type="match status" value="1"/>
</dbReference>